<dbReference type="GO" id="GO:0043065">
    <property type="term" value="P:positive regulation of apoptotic process"/>
    <property type="evidence" value="ECO:0007669"/>
    <property type="project" value="TreeGrafter"/>
</dbReference>
<dbReference type="InterPro" id="IPR029186">
    <property type="entry name" value="PXT1"/>
</dbReference>
<sequence length="154" mass="17415">MYGVDVIMGNTWLSFPFAPDFLFRQPVACGVHEAVGHGLWREHGQEQSQRDQRDKSESEQTTTQAYPNSPSQPKENSLGQNRHREETIHQLAMQLKNIGDSVDRWMAQEGRSGQQLLLASIDGAGPTRTCCWHQPQSLCSVSRCEWDGAVSMWE</sequence>
<comment type="caution">
    <text evidence="2">The sequence shown here is derived from an EMBL/GenBank/DDBJ whole genome shotgun (WGS) entry which is preliminary data.</text>
</comment>
<evidence type="ECO:0000256" key="1">
    <source>
        <dbReference type="SAM" id="MobiDB-lite"/>
    </source>
</evidence>
<protein>
    <submittedName>
        <fullName evidence="2">Uncharacterized protein</fullName>
    </submittedName>
</protein>
<dbReference type="AlphaFoldDB" id="A0AA40HW63"/>
<dbReference type="PANTHER" id="PTHR40381">
    <property type="entry name" value="PEROXISOMAL TESTIS-SPECIFIC PROTEIN 1"/>
    <property type="match status" value="1"/>
</dbReference>
<feature type="compositionally biased region" description="Basic and acidic residues" evidence="1">
    <location>
        <begin position="41"/>
        <end position="58"/>
    </location>
</feature>
<accession>A0AA40HW63</accession>
<dbReference type="GO" id="GO:0005634">
    <property type="term" value="C:nucleus"/>
    <property type="evidence" value="ECO:0007669"/>
    <property type="project" value="TreeGrafter"/>
</dbReference>
<evidence type="ECO:0000313" key="2">
    <source>
        <dbReference type="EMBL" id="KAK1338479.1"/>
    </source>
</evidence>
<proteinExistence type="predicted"/>
<dbReference type="GO" id="GO:0005777">
    <property type="term" value="C:peroxisome"/>
    <property type="evidence" value="ECO:0007669"/>
    <property type="project" value="TreeGrafter"/>
</dbReference>
<reference evidence="2" key="1">
    <citation type="submission" date="2023-06" db="EMBL/GenBank/DDBJ databases">
        <title>Reference genome for the Northern bat (Eptesicus nilssonii), a most northern bat species.</title>
        <authorList>
            <person name="Laine V.N."/>
            <person name="Pulliainen A.T."/>
            <person name="Lilley T.M."/>
        </authorList>
    </citation>
    <scope>NUCLEOTIDE SEQUENCE</scope>
    <source>
        <strain evidence="2">BLF_Eptnil</strain>
        <tissue evidence="2">Kidney</tissue>
    </source>
</reference>
<organism evidence="2 3">
    <name type="scientific">Cnephaeus nilssonii</name>
    <name type="common">Northern bat</name>
    <name type="synonym">Eptesicus nilssonii</name>
    <dbReference type="NCBI Taxonomy" id="3371016"/>
    <lineage>
        <taxon>Eukaryota</taxon>
        <taxon>Metazoa</taxon>
        <taxon>Chordata</taxon>
        <taxon>Craniata</taxon>
        <taxon>Vertebrata</taxon>
        <taxon>Euteleostomi</taxon>
        <taxon>Mammalia</taxon>
        <taxon>Eutheria</taxon>
        <taxon>Laurasiatheria</taxon>
        <taxon>Chiroptera</taxon>
        <taxon>Yangochiroptera</taxon>
        <taxon>Vespertilionidae</taxon>
        <taxon>Cnephaeus</taxon>
    </lineage>
</organism>
<keyword evidence="3" id="KW-1185">Reference proteome</keyword>
<dbReference type="Proteomes" id="UP001177744">
    <property type="component" value="Unassembled WGS sequence"/>
</dbReference>
<dbReference type="PANTHER" id="PTHR40381:SF1">
    <property type="entry name" value="PEROXISOMAL TESTIS-SPECIFIC PROTEIN 1"/>
    <property type="match status" value="1"/>
</dbReference>
<dbReference type="EMBL" id="JAULJE010000010">
    <property type="protein sequence ID" value="KAK1338479.1"/>
    <property type="molecule type" value="Genomic_DNA"/>
</dbReference>
<name>A0AA40HW63_CNENI</name>
<feature type="region of interest" description="Disordered" evidence="1">
    <location>
        <begin position="41"/>
        <end position="86"/>
    </location>
</feature>
<evidence type="ECO:0000313" key="3">
    <source>
        <dbReference type="Proteomes" id="UP001177744"/>
    </source>
</evidence>
<gene>
    <name evidence="2" type="ORF">QTO34_001596</name>
</gene>
<feature type="compositionally biased region" description="Polar residues" evidence="1">
    <location>
        <begin position="59"/>
        <end position="80"/>
    </location>
</feature>